<keyword evidence="9 19" id="KW-0378">Hydrolase</keyword>
<evidence type="ECO:0000256" key="14">
    <source>
        <dbReference type="ARBA" id="ARBA00023136"/>
    </source>
</evidence>
<keyword evidence="24" id="KW-1185">Reference proteome</keyword>
<dbReference type="eggNOG" id="KOG3638">
    <property type="taxonomic scope" value="Eukaryota"/>
</dbReference>
<dbReference type="PRINTS" id="PR00632">
    <property type="entry name" value="SONICHHOG"/>
</dbReference>
<dbReference type="Proteomes" id="UP000031443">
    <property type="component" value="Unassembled WGS sequence"/>
</dbReference>
<evidence type="ECO:0000256" key="4">
    <source>
        <dbReference type="ARBA" id="ARBA00022475"/>
    </source>
</evidence>
<feature type="transmembrane region" description="Helical" evidence="20">
    <location>
        <begin position="111"/>
        <end position="129"/>
    </location>
</feature>
<evidence type="ECO:0000256" key="16">
    <source>
        <dbReference type="ARBA" id="ARBA00023288"/>
    </source>
</evidence>
<keyword evidence="11 19" id="KW-0256">Endoplasmic reticulum</keyword>
<evidence type="ECO:0000256" key="5">
    <source>
        <dbReference type="ARBA" id="ARBA00022670"/>
    </source>
</evidence>
<feature type="domain" description="Hint" evidence="22">
    <location>
        <begin position="607"/>
        <end position="714"/>
    </location>
</feature>
<dbReference type="EMBL" id="KB546351">
    <property type="protein sequence ID" value="EMP31244.1"/>
    <property type="molecule type" value="Genomic_DNA"/>
</dbReference>
<dbReference type="GO" id="GO:0000139">
    <property type="term" value="C:Golgi membrane"/>
    <property type="evidence" value="ECO:0007669"/>
    <property type="project" value="UniProtKB-SubCell"/>
</dbReference>
<feature type="domain" description="Hint" evidence="21">
    <location>
        <begin position="717"/>
        <end position="761"/>
    </location>
</feature>
<keyword evidence="20" id="KW-0812">Transmembrane</keyword>
<keyword evidence="4 19" id="KW-1003">Cell membrane</keyword>
<dbReference type="InterPro" id="IPR003587">
    <property type="entry name" value="Hint_dom_N"/>
</dbReference>
<evidence type="ECO:0000313" key="24">
    <source>
        <dbReference type="Proteomes" id="UP000031443"/>
    </source>
</evidence>
<evidence type="ECO:0000256" key="12">
    <source>
        <dbReference type="ARBA" id="ARBA00022833"/>
    </source>
</evidence>
<dbReference type="Pfam" id="PF01085">
    <property type="entry name" value="HH_signal"/>
    <property type="match status" value="1"/>
</dbReference>
<dbReference type="GO" id="GO:0007224">
    <property type="term" value="P:smoothened signaling pathway"/>
    <property type="evidence" value="ECO:0007669"/>
    <property type="project" value="TreeGrafter"/>
</dbReference>
<dbReference type="AlphaFoldDB" id="M7B2F5"/>
<dbReference type="InterPro" id="IPR050387">
    <property type="entry name" value="Hedgehog_Signaling"/>
</dbReference>
<evidence type="ECO:0000256" key="2">
    <source>
        <dbReference type="ARBA" id="ARBA00010649"/>
    </source>
</evidence>
<dbReference type="GO" id="GO:0010468">
    <property type="term" value="P:regulation of gene expression"/>
    <property type="evidence" value="ECO:0007669"/>
    <property type="project" value="TreeGrafter"/>
</dbReference>
<dbReference type="InterPro" id="IPR006141">
    <property type="entry name" value="Intein_N"/>
</dbReference>
<dbReference type="GO" id="GO:0016740">
    <property type="term" value="F:transferase activity"/>
    <property type="evidence" value="ECO:0007669"/>
    <property type="project" value="UniProtKB-KW"/>
</dbReference>
<dbReference type="InterPro" id="IPR001767">
    <property type="entry name" value="Hedgehog_Hint"/>
</dbReference>
<keyword evidence="5 19" id="KW-0645">Protease</keyword>
<comment type="subunit">
    <text evidence="17">Multimer.</text>
</comment>
<dbReference type="InterPro" id="IPR000320">
    <property type="entry name" value="Hedgehog_signalling_dom"/>
</dbReference>
<keyword evidence="12" id="KW-0862">Zinc</keyword>
<comment type="subcellular location">
    <molecule>Sonic hedgehog protein</molecule>
    <subcellularLocation>
        <location evidence="19">Endoplasmic reticulum membrane</location>
    </subcellularLocation>
    <subcellularLocation>
        <location evidence="19">Golgi apparatus membrane</location>
    </subcellularLocation>
</comment>
<name>M7B2F5_CHEMY</name>
<evidence type="ECO:0000313" key="23">
    <source>
        <dbReference type="EMBL" id="EMP31244.1"/>
    </source>
</evidence>
<dbReference type="Pfam" id="PF04791">
    <property type="entry name" value="LMBR1"/>
    <property type="match status" value="2"/>
</dbReference>
<dbReference type="STRING" id="8469.M7B2F5"/>
<sequence length="820" mass="89650">MEPAELDVLGLREQLFHERVRECLLRMTRMLLSTELRLWNLVFLFSNLSLVFLMPFAYFFTEAEGFAGSKKVPAAGSVSPAALGATRAVLNSTPPPPPPVLARVYETFVELLLLTLLVLGMVWVASAIVDEDTGSRESLYGEWPGSASSPWGGDDLWEYYLPYLYSCISLFGGLLLLLCTPIGLSRMFTVTGKLLVKPRLLEDLDEQLNCTRFEEAALSRKISASECVPHVPPRVLEGSHLLLAELVRRLALELRRCASPWQRNLAYPLAMLCLLALTAWPSLCSLSVFTRWSCCWMMPGGGLPDGCASVSLLLGGGGLPGEGPPRVLGGGRTDLPSGPSQAISVLVVCFHTLELLLDDAAMPRGIQDAPLGQVSFSIFGSFGAALQIIGNCVSLLVLSSALPVFSRTLGLTRFDLLGDFGRFNWLGNFYIVFFYNMLFAALTTLCLVKKFTWAVRAELIRAFGLCCAAETGVPFAQAGSGRPWSAKPGESGGSPGAERTFHFVLETRSSPRCKDRVNALAIAVMNMWPGVKLRVTEGWDEDGHHLPDSLHYEGRALDITTSDRDREKYGMLARLAVEAGFDWVYYESKAHIHVSVKAENSLASRAGGCFPGHATVTLRSGERKGLSELRRGDWVLAVDRSGQVVPTEVLLFLDRDLRRRVSFMAIETESPAHRLLLTPSHLVFAAQAPANGTASFVPIFARRVRAGDSVLAHHAGGRGLQPVRVLRVSREEGMGVFAPLTSHGTLLVNGVLASCYAVLENHHWAHRAFAPLRLLHGLLSLLPLSGEGKNCSAPETGLHWYSRLLYQLAWRVLGQDSLQA</sequence>
<dbReference type="Gene3D" id="2.170.16.10">
    <property type="entry name" value="Hedgehog/Intein (Hint) domain"/>
    <property type="match status" value="1"/>
</dbReference>
<dbReference type="GO" id="GO:0048731">
    <property type="term" value="P:system development"/>
    <property type="evidence" value="ECO:0007669"/>
    <property type="project" value="UniProtKB-ARBA"/>
</dbReference>
<dbReference type="GO" id="GO:0001708">
    <property type="term" value="P:cell fate specification"/>
    <property type="evidence" value="ECO:0007669"/>
    <property type="project" value="TreeGrafter"/>
</dbReference>
<keyword evidence="10 19" id="KW-0068">Autocatalytic cleavage</keyword>
<dbReference type="PANTHER" id="PTHR11889:SF56">
    <property type="entry name" value="DESERT HEDGEHOG PROTEIN"/>
    <property type="match status" value="1"/>
</dbReference>
<evidence type="ECO:0000256" key="18">
    <source>
        <dbReference type="ARBA" id="ARBA00048589"/>
    </source>
</evidence>
<organism evidence="23 24">
    <name type="scientific">Chelonia mydas</name>
    <name type="common">Green sea-turtle</name>
    <name type="synonym">Chelonia agassizi</name>
    <dbReference type="NCBI Taxonomy" id="8469"/>
    <lineage>
        <taxon>Eukaryota</taxon>
        <taxon>Metazoa</taxon>
        <taxon>Chordata</taxon>
        <taxon>Craniata</taxon>
        <taxon>Vertebrata</taxon>
        <taxon>Euteleostomi</taxon>
        <taxon>Archelosauria</taxon>
        <taxon>Testudinata</taxon>
        <taxon>Testudines</taxon>
        <taxon>Cryptodira</taxon>
        <taxon>Durocryptodira</taxon>
        <taxon>Americhelydia</taxon>
        <taxon>Chelonioidea</taxon>
        <taxon>Cheloniidae</taxon>
        <taxon>Chelonia</taxon>
    </lineage>
</organism>
<evidence type="ECO:0000256" key="17">
    <source>
        <dbReference type="ARBA" id="ARBA00034131"/>
    </source>
</evidence>
<dbReference type="InterPro" id="IPR003586">
    <property type="entry name" value="Hint_dom_C"/>
</dbReference>
<dbReference type="GO" id="GO:0005789">
    <property type="term" value="C:endoplasmic reticulum membrane"/>
    <property type="evidence" value="ECO:0007669"/>
    <property type="project" value="UniProtKB-SubCell"/>
</dbReference>
<dbReference type="InterPro" id="IPR001657">
    <property type="entry name" value="Hedgehog"/>
</dbReference>
<dbReference type="InterPro" id="IPR009045">
    <property type="entry name" value="Zn_M74/Hedgehog-like"/>
</dbReference>
<comment type="function">
    <molecule>Protein hedgehog</molecule>
    <text evidence="19">The C-terminal part of the hedgehog protein precursor displays an autoproteolysis activity that results in the cleavage of the full-length protein into two parts (N-product and C-product). In addition, the C-terminal part displays a cholesterol transferase activity that results by the covalent attachment of a cholesterol moiety to the C-terminal of the newly generated N-product.</text>
</comment>
<evidence type="ECO:0000256" key="9">
    <source>
        <dbReference type="ARBA" id="ARBA00022801"/>
    </source>
</evidence>
<feature type="transmembrane region" description="Helical" evidence="20">
    <location>
        <begin position="38"/>
        <end position="61"/>
    </location>
</feature>
<evidence type="ECO:0000256" key="11">
    <source>
        <dbReference type="ARBA" id="ARBA00022824"/>
    </source>
</evidence>
<keyword evidence="7" id="KW-0479">Metal-binding</keyword>
<dbReference type="FunFam" id="3.30.1380.10:FF:000005">
    <property type="entry name" value="Sonic hedgehog signaling molecule"/>
    <property type="match status" value="1"/>
</dbReference>
<evidence type="ECO:0000256" key="19">
    <source>
        <dbReference type="RuleBase" id="RU280812"/>
    </source>
</evidence>
<reference evidence="24" key="1">
    <citation type="journal article" date="2013" name="Nat. Genet.">
        <title>The draft genomes of soft-shell turtle and green sea turtle yield insights into the development and evolution of the turtle-specific body plan.</title>
        <authorList>
            <person name="Wang Z."/>
            <person name="Pascual-Anaya J."/>
            <person name="Zadissa A."/>
            <person name="Li W."/>
            <person name="Niimura Y."/>
            <person name="Huang Z."/>
            <person name="Li C."/>
            <person name="White S."/>
            <person name="Xiong Z."/>
            <person name="Fang D."/>
            <person name="Wang B."/>
            <person name="Ming Y."/>
            <person name="Chen Y."/>
            <person name="Zheng Y."/>
            <person name="Kuraku S."/>
            <person name="Pignatelli M."/>
            <person name="Herrero J."/>
            <person name="Beal K."/>
            <person name="Nozawa M."/>
            <person name="Li Q."/>
            <person name="Wang J."/>
            <person name="Zhang H."/>
            <person name="Yu L."/>
            <person name="Shigenobu S."/>
            <person name="Wang J."/>
            <person name="Liu J."/>
            <person name="Flicek P."/>
            <person name="Searle S."/>
            <person name="Wang J."/>
            <person name="Kuratani S."/>
            <person name="Yin Y."/>
            <person name="Aken B."/>
            <person name="Zhang G."/>
            <person name="Irie N."/>
        </authorList>
    </citation>
    <scope>NUCLEOTIDE SEQUENCE [LARGE SCALE GENOMIC DNA]</scope>
</reference>
<keyword evidence="15" id="KW-0564">Palmitate</keyword>
<proteinExistence type="inferred from homology"/>
<evidence type="ECO:0000256" key="20">
    <source>
        <dbReference type="SAM" id="Phobius"/>
    </source>
</evidence>
<dbReference type="GO" id="GO:0016540">
    <property type="term" value="P:protein autoprocessing"/>
    <property type="evidence" value="ECO:0007669"/>
    <property type="project" value="InterPro"/>
</dbReference>
<accession>M7B2F5</accession>
<dbReference type="GO" id="GO:0016539">
    <property type="term" value="P:intein-mediated protein splicing"/>
    <property type="evidence" value="ECO:0007669"/>
    <property type="project" value="InterPro"/>
</dbReference>
<evidence type="ECO:0000256" key="15">
    <source>
        <dbReference type="ARBA" id="ARBA00023139"/>
    </source>
</evidence>
<keyword evidence="16" id="KW-0449">Lipoprotein</keyword>
<feature type="transmembrane region" description="Helical" evidence="20">
    <location>
        <begin position="378"/>
        <end position="405"/>
    </location>
</feature>
<dbReference type="FunFam" id="2.170.16.10:FF:000002">
    <property type="entry name" value="Desert hedgehog"/>
    <property type="match status" value="1"/>
</dbReference>
<dbReference type="SUPFAM" id="SSF51294">
    <property type="entry name" value="Hedgehog/intein (Hint) domain"/>
    <property type="match status" value="1"/>
</dbReference>
<comment type="similarity">
    <text evidence="2 19">Belongs to the hedgehog family.</text>
</comment>
<keyword evidence="13" id="KW-0106">Calcium</keyword>
<comment type="catalytic activity">
    <reaction evidence="18">
        <text>glycyl-L-cysteinyl-[protein] + cholesterol + H(+) = [protein]-C-terminal glycyl cholesterol ester + N-terminal L-cysteinyl-[protein]</text>
        <dbReference type="Rhea" id="RHEA:59504"/>
        <dbReference type="Rhea" id="RHEA-COMP:12707"/>
        <dbReference type="Rhea" id="RHEA-COMP:15369"/>
        <dbReference type="Rhea" id="RHEA-COMP:15374"/>
        <dbReference type="ChEBI" id="CHEBI:15378"/>
        <dbReference type="ChEBI" id="CHEBI:16113"/>
        <dbReference type="ChEBI" id="CHEBI:65250"/>
        <dbReference type="ChEBI" id="CHEBI:143135"/>
        <dbReference type="ChEBI" id="CHEBI:143140"/>
    </reaction>
    <physiologicalReaction direction="left-to-right" evidence="18">
        <dbReference type="Rhea" id="RHEA:59505"/>
    </physiologicalReaction>
</comment>
<dbReference type="PROSITE" id="PS50817">
    <property type="entry name" value="INTEIN_N_TER"/>
    <property type="match status" value="1"/>
</dbReference>
<evidence type="ECO:0000259" key="22">
    <source>
        <dbReference type="SMART" id="SM00306"/>
    </source>
</evidence>
<keyword evidence="6" id="KW-0808">Transferase</keyword>
<evidence type="ECO:0000256" key="8">
    <source>
        <dbReference type="ARBA" id="ARBA00022729"/>
    </source>
</evidence>
<gene>
    <name evidence="23" type="ORF">UY3_11666</name>
</gene>
<keyword evidence="8 19" id="KW-0732">Signal</keyword>
<dbReference type="PANTHER" id="PTHR11889">
    <property type="entry name" value="HEDGEHOG"/>
    <property type="match status" value="1"/>
</dbReference>
<dbReference type="SMART" id="SM00306">
    <property type="entry name" value="HintN"/>
    <property type="match status" value="1"/>
</dbReference>
<keyword evidence="14 19" id="KW-0472">Membrane</keyword>
<evidence type="ECO:0000256" key="1">
    <source>
        <dbReference type="ARBA" id="ARBA00004586"/>
    </source>
</evidence>
<dbReference type="GO" id="GO:0005509">
    <property type="term" value="F:calcium ion binding"/>
    <property type="evidence" value="ECO:0007669"/>
    <property type="project" value="TreeGrafter"/>
</dbReference>
<dbReference type="SMART" id="SM00305">
    <property type="entry name" value="HintC"/>
    <property type="match status" value="1"/>
</dbReference>
<evidence type="ECO:0000256" key="10">
    <source>
        <dbReference type="ARBA" id="ARBA00022813"/>
    </source>
</evidence>
<evidence type="ECO:0000256" key="7">
    <source>
        <dbReference type="ARBA" id="ARBA00022723"/>
    </source>
</evidence>
<dbReference type="GO" id="GO:0007267">
    <property type="term" value="P:cell-cell signaling"/>
    <property type="evidence" value="ECO:0007669"/>
    <property type="project" value="InterPro"/>
</dbReference>
<dbReference type="MEROPS" id="C46.004"/>
<keyword evidence="3 19" id="KW-0217">Developmental protein</keyword>
<dbReference type="GO" id="GO:0005615">
    <property type="term" value="C:extracellular space"/>
    <property type="evidence" value="ECO:0007669"/>
    <property type="project" value="TreeGrafter"/>
</dbReference>
<feature type="transmembrane region" description="Helical" evidence="20">
    <location>
        <begin position="425"/>
        <end position="448"/>
    </location>
</feature>
<comment type="subcellular location">
    <molecule>Protein hedgehog N-product</molecule>
    <subcellularLocation>
        <location evidence="19">Cell membrane</location>
        <topology evidence="19">Lipid-anchor</topology>
    </subcellularLocation>
</comment>
<dbReference type="InterPro" id="IPR036844">
    <property type="entry name" value="Hint_dom_sf"/>
</dbReference>
<dbReference type="CDD" id="cd00081">
    <property type="entry name" value="Hint"/>
    <property type="match status" value="1"/>
</dbReference>
<dbReference type="GO" id="GO:0005886">
    <property type="term" value="C:plasma membrane"/>
    <property type="evidence" value="ECO:0007669"/>
    <property type="project" value="UniProtKB-SubCell"/>
</dbReference>
<keyword evidence="20" id="KW-1133">Transmembrane helix</keyword>
<evidence type="ECO:0000256" key="6">
    <source>
        <dbReference type="ARBA" id="ARBA00022679"/>
    </source>
</evidence>
<comment type="function">
    <molecule>Protein hedgehog N-product</molecule>
    <text evidence="19">The dually lipidated hedgehog protein N-product is a morphogen which is essential for a variety of patterning events during development.</text>
</comment>
<dbReference type="GO" id="GO:0008233">
    <property type="term" value="F:peptidase activity"/>
    <property type="evidence" value="ECO:0007669"/>
    <property type="project" value="UniProtKB-UniRule"/>
</dbReference>
<evidence type="ECO:0000259" key="21">
    <source>
        <dbReference type="SMART" id="SM00305"/>
    </source>
</evidence>
<dbReference type="Gene3D" id="3.30.1380.10">
    <property type="match status" value="1"/>
</dbReference>
<protein>
    <recommendedName>
        <fullName evidence="19">Hedgehog protein</fullName>
    </recommendedName>
</protein>
<evidence type="ECO:0000256" key="3">
    <source>
        <dbReference type="ARBA" id="ARBA00022473"/>
    </source>
</evidence>
<keyword evidence="19" id="KW-0333">Golgi apparatus</keyword>
<dbReference type="InterPro" id="IPR006876">
    <property type="entry name" value="LMBR1-like_membr_prot"/>
</dbReference>
<feature type="transmembrane region" description="Helical" evidence="20">
    <location>
        <begin position="163"/>
        <end position="184"/>
    </location>
</feature>
<dbReference type="Pfam" id="PF01079">
    <property type="entry name" value="Hint"/>
    <property type="match status" value="1"/>
</dbReference>
<dbReference type="GO" id="GO:0005113">
    <property type="term" value="F:patched binding"/>
    <property type="evidence" value="ECO:0007669"/>
    <property type="project" value="TreeGrafter"/>
</dbReference>
<comment type="subcellular location">
    <subcellularLocation>
        <location evidence="1">Endoplasmic reticulum membrane</location>
    </subcellularLocation>
</comment>
<feature type="transmembrane region" description="Helical" evidence="20">
    <location>
        <begin position="265"/>
        <end position="289"/>
    </location>
</feature>
<dbReference type="SUPFAM" id="SSF55166">
    <property type="entry name" value="Hedgehog/DD-peptidase"/>
    <property type="match status" value="1"/>
</dbReference>
<evidence type="ECO:0000256" key="13">
    <source>
        <dbReference type="ARBA" id="ARBA00022837"/>
    </source>
</evidence>